<dbReference type="SUPFAM" id="SSF52540">
    <property type="entry name" value="P-loop containing nucleoside triphosphate hydrolases"/>
    <property type="match status" value="1"/>
</dbReference>
<dbReference type="GO" id="GO:0005737">
    <property type="term" value="C:cytoplasm"/>
    <property type="evidence" value="ECO:0007669"/>
    <property type="project" value="TreeGrafter"/>
</dbReference>
<sequence length="343" mass="39094">MSFSENEEPPELFDSSQFSLDKSYNPKEDLVENQSLEIFVTAVDIERSLVVKDGEHEFEEWLELNNGCLCCTVKDNGVQAIENLMKRKGKFDYILLETSGVADPGPIANIFWLDDGLASELYLDGIVTVLDAENILKSLDDVNENDGISTAHVQIALADVIVLNKIDRIKSNEKLDNIHKRVEGINSVAKIYDTKFSNVPLDVIFDIRSYDSNNTYIEKSFHSHGWHDKRITTVAVSFPKLNAKELTAFENWIQLVLWEGKLKESNVEIHRSKGRLVTLDDKVFILQGVRQTYELVPVFSKATEEWRLSKFPSKLIFIGKNLSRSLLRNELSKVLKLKSEEIL</sequence>
<evidence type="ECO:0000256" key="1">
    <source>
        <dbReference type="ARBA" id="ARBA00022741"/>
    </source>
</evidence>
<evidence type="ECO:0000259" key="10">
    <source>
        <dbReference type="Pfam" id="PF07683"/>
    </source>
</evidence>
<dbReference type="OrthoDB" id="258627at2759"/>
<name>A0A5E8C162_9ASCO</name>
<evidence type="ECO:0000313" key="11">
    <source>
        <dbReference type="EMBL" id="VVT57393.1"/>
    </source>
</evidence>
<dbReference type="PANTHER" id="PTHR13748:SF31">
    <property type="entry name" value="ZINC-REGULATED GTPASE METALLOPROTEIN ACTIVATOR 1A-RELATED"/>
    <property type="match status" value="1"/>
</dbReference>
<keyword evidence="1" id="KW-0547">Nucleotide-binding</keyword>
<evidence type="ECO:0000256" key="4">
    <source>
        <dbReference type="ARBA" id="ARBA00023134"/>
    </source>
</evidence>
<keyword evidence="5" id="KW-0143">Chaperone</keyword>
<dbReference type="AlphaFoldDB" id="A0A5E8C162"/>
<dbReference type="GO" id="GO:0016787">
    <property type="term" value="F:hydrolase activity"/>
    <property type="evidence" value="ECO:0007669"/>
    <property type="project" value="UniProtKB-KW"/>
</dbReference>
<dbReference type="GO" id="GO:0005525">
    <property type="term" value="F:GTP binding"/>
    <property type="evidence" value="ECO:0007669"/>
    <property type="project" value="UniProtKB-KW"/>
</dbReference>
<gene>
    <name evidence="11" type="ORF">SAPINGB_P005673</name>
</gene>
<dbReference type="GeneID" id="43584487"/>
<feature type="domain" description="CobW/HypB/UreG nucleotide-binding" evidence="9">
    <location>
        <begin position="42"/>
        <end position="191"/>
    </location>
</feature>
<dbReference type="Proteomes" id="UP000398389">
    <property type="component" value="Unassembled WGS sequence"/>
</dbReference>
<evidence type="ECO:0000256" key="5">
    <source>
        <dbReference type="ARBA" id="ARBA00023186"/>
    </source>
</evidence>
<feature type="region of interest" description="Disordered" evidence="8">
    <location>
        <begin position="1"/>
        <end position="20"/>
    </location>
</feature>
<comment type="catalytic activity">
    <reaction evidence="7">
        <text>GTP + H2O = GDP + phosphate + H(+)</text>
        <dbReference type="Rhea" id="RHEA:19669"/>
        <dbReference type="ChEBI" id="CHEBI:15377"/>
        <dbReference type="ChEBI" id="CHEBI:15378"/>
        <dbReference type="ChEBI" id="CHEBI:37565"/>
        <dbReference type="ChEBI" id="CHEBI:43474"/>
        <dbReference type="ChEBI" id="CHEBI:58189"/>
    </reaction>
    <physiologicalReaction direction="left-to-right" evidence="7">
        <dbReference type="Rhea" id="RHEA:19670"/>
    </physiologicalReaction>
</comment>
<reference evidence="11 12" key="1">
    <citation type="submission" date="2019-09" db="EMBL/GenBank/DDBJ databases">
        <authorList>
            <person name="Brejova B."/>
        </authorList>
    </citation>
    <scope>NUCLEOTIDE SEQUENCE [LARGE SCALE GENOMIC DNA]</scope>
</reference>
<dbReference type="InterPro" id="IPR027417">
    <property type="entry name" value="P-loop_NTPase"/>
</dbReference>
<keyword evidence="3" id="KW-0862">Zinc</keyword>
<accession>A0A5E8C162</accession>
<dbReference type="RefSeq" id="XP_031856278.1">
    <property type="nucleotide sequence ID" value="XM_032000387.1"/>
</dbReference>
<evidence type="ECO:0000256" key="8">
    <source>
        <dbReference type="SAM" id="MobiDB-lite"/>
    </source>
</evidence>
<dbReference type="EMBL" id="CABVLU010000005">
    <property type="protein sequence ID" value="VVT57393.1"/>
    <property type="molecule type" value="Genomic_DNA"/>
</dbReference>
<protein>
    <recommendedName>
        <fullName evidence="13">CobW C-terminal domain-containing protein</fullName>
    </recommendedName>
</protein>
<dbReference type="Gene3D" id="3.40.50.300">
    <property type="entry name" value="P-loop containing nucleotide triphosphate hydrolases"/>
    <property type="match status" value="1"/>
</dbReference>
<dbReference type="InterPro" id="IPR003495">
    <property type="entry name" value="CobW/HypB/UreG_nucleotide-bd"/>
</dbReference>
<dbReference type="InterPro" id="IPR036627">
    <property type="entry name" value="CobW-likC_sf"/>
</dbReference>
<evidence type="ECO:0000256" key="2">
    <source>
        <dbReference type="ARBA" id="ARBA00022801"/>
    </source>
</evidence>
<dbReference type="PANTHER" id="PTHR13748">
    <property type="entry name" value="COBW-RELATED"/>
    <property type="match status" value="1"/>
</dbReference>
<feature type="compositionally biased region" description="Acidic residues" evidence="8">
    <location>
        <begin position="1"/>
        <end position="11"/>
    </location>
</feature>
<feature type="domain" description="CobW C-terminal" evidence="10">
    <location>
        <begin position="246"/>
        <end position="334"/>
    </location>
</feature>
<dbReference type="Pfam" id="PF07683">
    <property type="entry name" value="CobW_C"/>
    <property type="match status" value="1"/>
</dbReference>
<evidence type="ECO:0000256" key="6">
    <source>
        <dbReference type="ARBA" id="ARBA00034320"/>
    </source>
</evidence>
<keyword evidence="12" id="KW-1185">Reference proteome</keyword>
<keyword evidence="2" id="KW-0378">Hydrolase</keyword>
<proteinExistence type="inferred from homology"/>
<evidence type="ECO:0000256" key="7">
    <source>
        <dbReference type="ARBA" id="ARBA00049117"/>
    </source>
</evidence>
<dbReference type="CDD" id="cd03112">
    <property type="entry name" value="CobW-like"/>
    <property type="match status" value="1"/>
</dbReference>
<dbReference type="SUPFAM" id="SSF90002">
    <property type="entry name" value="Hypothetical protein YjiA, C-terminal domain"/>
    <property type="match status" value="1"/>
</dbReference>
<dbReference type="Gene3D" id="3.30.1220.10">
    <property type="entry name" value="CobW-like, C-terminal domain"/>
    <property type="match status" value="1"/>
</dbReference>
<evidence type="ECO:0000256" key="3">
    <source>
        <dbReference type="ARBA" id="ARBA00022833"/>
    </source>
</evidence>
<evidence type="ECO:0008006" key="13">
    <source>
        <dbReference type="Google" id="ProtNLM"/>
    </source>
</evidence>
<evidence type="ECO:0000313" key="12">
    <source>
        <dbReference type="Proteomes" id="UP000398389"/>
    </source>
</evidence>
<dbReference type="InterPro" id="IPR051316">
    <property type="entry name" value="Zinc-reg_GTPase_activator"/>
</dbReference>
<dbReference type="Pfam" id="PF02492">
    <property type="entry name" value="cobW"/>
    <property type="match status" value="1"/>
</dbReference>
<keyword evidence="4" id="KW-0342">GTP-binding</keyword>
<comment type="similarity">
    <text evidence="6">Belongs to the SIMIBI class G3E GTPase family. ZNG1 subfamily.</text>
</comment>
<dbReference type="InterPro" id="IPR011629">
    <property type="entry name" value="CobW-like_C"/>
</dbReference>
<evidence type="ECO:0000259" key="9">
    <source>
        <dbReference type="Pfam" id="PF02492"/>
    </source>
</evidence>
<organism evidence="11 12">
    <name type="scientific">Magnusiomyces paraingens</name>
    <dbReference type="NCBI Taxonomy" id="2606893"/>
    <lineage>
        <taxon>Eukaryota</taxon>
        <taxon>Fungi</taxon>
        <taxon>Dikarya</taxon>
        <taxon>Ascomycota</taxon>
        <taxon>Saccharomycotina</taxon>
        <taxon>Dipodascomycetes</taxon>
        <taxon>Dipodascales</taxon>
        <taxon>Dipodascaceae</taxon>
        <taxon>Magnusiomyces</taxon>
    </lineage>
</organism>